<protein>
    <recommendedName>
        <fullName evidence="7">HEAT repeat-containing protein 1</fullName>
    </recommendedName>
</protein>
<dbReference type="Pfam" id="PF08146">
    <property type="entry name" value="BP28CT"/>
    <property type="match status" value="1"/>
</dbReference>
<comment type="caution">
    <text evidence="10">The sequence shown here is derived from an EMBL/GenBank/DDBJ whole genome shotgun (WGS) entry which is preliminary data.</text>
</comment>
<evidence type="ECO:0000256" key="2">
    <source>
        <dbReference type="ARBA" id="ARBA00010559"/>
    </source>
</evidence>
<organism evidence="10 11">
    <name type="scientific">Cylindrotheca closterium</name>
    <dbReference type="NCBI Taxonomy" id="2856"/>
    <lineage>
        <taxon>Eukaryota</taxon>
        <taxon>Sar</taxon>
        <taxon>Stramenopiles</taxon>
        <taxon>Ochrophyta</taxon>
        <taxon>Bacillariophyta</taxon>
        <taxon>Bacillariophyceae</taxon>
        <taxon>Bacillariophycidae</taxon>
        <taxon>Bacillariales</taxon>
        <taxon>Bacillariaceae</taxon>
        <taxon>Cylindrotheca</taxon>
    </lineage>
</organism>
<evidence type="ECO:0000256" key="1">
    <source>
        <dbReference type="ARBA" id="ARBA00004604"/>
    </source>
</evidence>
<accession>A0AAD2CS66</accession>
<gene>
    <name evidence="10" type="ORF">CYCCA115_LOCUS7683</name>
</gene>
<dbReference type="EMBL" id="CAKOGP040001090">
    <property type="protein sequence ID" value="CAJ1941846.1"/>
    <property type="molecule type" value="Genomic_DNA"/>
</dbReference>
<dbReference type="GO" id="GO:0030515">
    <property type="term" value="F:snoRNA binding"/>
    <property type="evidence" value="ECO:0007669"/>
    <property type="project" value="TreeGrafter"/>
</dbReference>
<dbReference type="GO" id="GO:0030686">
    <property type="term" value="C:90S preribosome"/>
    <property type="evidence" value="ECO:0007669"/>
    <property type="project" value="TreeGrafter"/>
</dbReference>
<feature type="region of interest" description="Disordered" evidence="8">
    <location>
        <begin position="1014"/>
        <end position="1035"/>
    </location>
</feature>
<evidence type="ECO:0000256" key="3">
    <source>
        <dbReference type="ARBA" id="ARBA00022517"/>
    </source>
</evidence>
<keyword evidence="11" id="KW-1185">Reference proteome</keyword>
<dbReference type="GO" id="GO:0045943">
    <property type="term" value="P:positive regulation of transcription by RNA polymerase I"/>
    <property type="evidence" value="ECO:0007669"/>
    <property type="project" value="TreeGrafter"/>
</dbReference>
<sequence length="2140" mass="236010">MNEDAGRAADVPLVTLQANCMASLRHLELRDSRFGNYVELLSMDTNRKEQALMTQSENDELYQTLDGLLHRLILRISDNSKTSKTAKTSVFHVIEYLLCRYDIHLQPLLAETVLRLTIPFHEDPIFLRMIQLVDLSILPTWSFLRPYAAPGATVAREIISKQASIDVSLLSSLCLLAQRSAGLPCNAHHLSFTATVISECAAFQVTRLGGLTERTCHTLLQQTLGACRQSKNVALQNWGHVMASTIVETASLADESLNILVTSILKGIADSNKSTQLNGLLVAFSSISKRWKHFAQPLQEMQFFLGDENGMKISIFEEFLAVKNLAAQLGHLFCEGSIDQVSRWIACMLVVGARLLQENATTKVEKVRKLILDLINEPNLRILWETASNRYLESFAAVFVEILARKSEDALQADNDFEQAVFKPLNSIDSSAFENGIASALFRMKGPKRQRVLHRILTDKHDAGIKAGLASESLLSPLIDVEHGSDGNRIKLIQTIIGQHNGNEFTIHQSRKKAQALLDLLNHDTNNTVAIAAGIALVDFLRSQQLSNTACEIGEAALQAAYKWFDWQLSSSFKRSSVLEQVLRVLEAISLNLVSIDSASPLFCRIIECLGAFCSSSIEVVAQHSSGTLHRLLGTRGIDMTGLQKIHVLLVSDETILHIFRREVLVGRSLERCVRHHCVQSLLQGFLEMLRSCQNGEKRKVYTTEATEYCLWAATTFANELELSDRTLLQSCILSLGNHFASSHQQMQHFITGLASAEGIFFTKYLSPLIQNLCASLEKKNGSKIPGLNVLMDVAVFASQQANDTTVTNILSIAKTYIEGFEATLEEVQCAIATTLCFLTDMNVEIRREAVNLLKSAGSFLAKIQNKLTPCLIDLCAFVTENESDVSIGDATLLPWCLASVMSQSKQKKQLLEALLSSCANAGCSLANNECFATSGCFTAAVLLTAAELAGEEIFPLEKRWELAGSPILKHIQSHLMELEQIHTALEPLISATIRMLLGLKVINSTVDAGPKTTNVANSGARLSSGRNQSDPFRESDRGRFLIPYPKGMEIAILSILKIDAKSNTARMLQENLVVQVVRSQSWKSEIFAVLSSTTREKIAIGTLSGIIDGVDGFDQDIFLNLPLSTSEVMRMIESAHRTQVEISYLSEYAVFNKERLNRESPNNNLILALFGSLEASLSSGDTAVSTENDYSCEGILSAVLELLKSSSTAQLRTVTTEAKAQSWVAFLLHILVRNVAQETFQSPRVHKTFIALLDALCPSFPSVVVKQLIPAMNATIAESIDSNAPGFLIDCLVMIVPQFLRHAALAGLEPIDLFKAFVSHSIKIANGKKRTMLYQGFLKALSRMSVVGLSDPLPGAFVSTCLAMELHFEGKETIPPMSAPLCDLASMILNDSHIAIKTSSTIAMLAYGKEIIGKLLHGKETNKTEATVKVEDLIFISVNGTIETCERNDLIGDPKSLMLCNLLLQSVCKNTQTTSFQAFLHDLDSSDSKKLLPFWQDLIMVQAAGRNVVFDSEQGGSQKFWKILLKTTDEILCNLHSFIPVHIFLAFATSVIENGESDELRSIAVHSIGDRAILFHPHDAEATLFCETLPFLTEMLCCDGVSVFQQSLLVVIETVARKLCLGFDLRKSSSLEEELVTVINKSARLIKHELSCAEANYERIAPLSRETICIASLCASTCIRICGPRALKTLPILMKAYTDTLCMINGYLSNEGVQQRKKKEAKLMQASSTHSIIAVVETLPQFLAPFLKDIFDPLALPSKAFREQDDGLEIVDKLNTTLVSHTPTRLLLPALLEAIESNHLDVTSLLPVVSLLNRTISKSSRQDVVCHATRLLEVVTSTLDYPVQSDMQSQVLHAAHDLFLGFVLKLSEFQLRSLYLKLREWKGDLDIGRAVGSARRQAAFWSLSAALAKHLHTIYLPCLSLIFTDLISELEYEAMVLCDRLHAPGASEGKRLRLDQKKTQNLSLYDTTPVENILLCLQQSLRSDAHDGGRWIREGNSQKFERLLDPLSKLLQSACPPKASSISTYEKVVQGTNPQSGSVIACIVSLALAAGDEQLWKPLNHHVLQAASSATRVEVRRAGVKCLASLIQTIGEEYMIFIPECLPVLSELLEDTDPSITSLAQDCITLSEEFLGENLQDRL</sequence>
<keyword evidence="3 7" id="KW-0690">Ribosome biogenesis</keyword>
<dbReference type="InterPro" id="IPR011989">
    <property type="entry name" value="ARM-like"/>
</dbReference>
<name>A0AAD2CS66_9STRA</name>
<dbReference type="GO" id="GO:0034455">
    <property type="term" value="C:t-UTP complex"/>
    <property type="evidence" value="ECO:0007669"/>
    <property type="project" value="TreeGrafter"/>
</dbReference>
<keyword evidence="4 7" id="KW-0698">rRNA processing</keyword>
<evidence type="ECO:0000256" key="7">
    <source>
        <dbReference type="RuleBase" id="RU367065"/>
    </source>
</evidence>
<dbReference type="InterPro" id="IPR016024">
    <property type="entry name" value="ARM-type_fold"/>
</dbReference>
<dbReference type="Proteomes" id="UP001295423">
    <property type="component" value="Unassembled WGS sequence"/>
</dbReference>
<evidence type="ECO:0000256" key="4">
    <source>
        <dbReference type="ARBA" id="ARBA00022552"/>
    </source>
</evidence>
<dbReference type="InterPro" id="IPR012954">
    <property type="entry name" value="BP28_C_dom"/>
</dbReference>
<dbReference type="PANTHER" id="PTHR13457:SF1">
    <property type="entry name" value="HEAT REPEAT-CONTAINING PROTEIN 1"/>
    <property type="match status" value="1"/>
</dbReference>
<comment type="subcellular location">
    <subcellularLocation>
        <location evidence="1 7">Nucleus</location>
        <location evidence="1 7">Nucleolus</location>
    </subcellularLocation>
</comment>
<keyword evidence="5 7" id="KW-0539">Nucleus</keyword>
<reference evidence="10" key="1">
    <citation type="submission" date="2023-08" db="EMBL/GenBank/DDBJ databases">
        <authorList>
            <person name="Audoor S."/>
            <person name="Bilcke G."/>
        </authorList>
    </citation>
    <scope>NUCLEOTIDE SEQUENCE</scope>
</reference>
<dbReference type="GO" id="GO:0032040">
    <property type="term" value="C:small-subunit processome"/>
    <property type="evidence" value="ECO:0007669"/>
    <property type="project" value="TreeGrafter"/>
</dbReference>
<comment type="similarity">
    <text evidence="2 7">Belongs to the HEATR1/UTP10 family.</text>
</comment>
<feature type="compositionally biased region" description="Polar residues" evidence="8">
    <location>
        <begin position="1014"/>
        <end position="1031"/>
    </location>
</feature>
<comment type="function">
    <text evidence="7">Involved in nucleolar processing of pre-18S ribosomal RNA.</text>
</comment>
<evidence type="ECO:0000256" key="5">
    <source>
        <dbReference type="ARBA" id="ARBA00023242"/>
    </source>
</evidence>
<evidence type="ECO:0000259" key="9">
    <source>
        <dbReference type="Pfam" id="PF08146"/>
    </source>
</evidence>
<proteinExistence type="inferred from homology"/>
<evidence type="ECO:0000256" key="6">
    <source>
        <dbReference type="ARBA" id="ARBA00023274"/>
    </source>
</evidence>
<keyword evidence="6 7" id="KW-0687">Ribonucleoprotein</keyword>
<dbReference type="SUPFAM" id="SSF48371">
    <property type="entry name" value="ARM repeat"/>
    <property type="match status" value="3"/>
</dbReference>
<evidence type="ECO:0000313" key="11">
    <source>
        <dbReference type="Proteomes" id="UP001295423"/>
    </source>
</evidence>
<dbReference type="InterPro" id="IPR040191">
    <property type="entry name" value="UTP10"/>
</dbReference>
<dbReference type="Gene3D" id="1.25.10.10">
    <property type="entry name" value="Leucine-rich Repeat Variant"/>
    <property type="match status" value="1"/>
</dbReference>
<evidence type="ECO:0000256" key="8">
    <source>
        <dbReference type="SAM" id="MobiDB-lite"/>
    </source>
</evidence>
<evidence type="ECO:0000313" key="10">
    <source>
        <dbReference type="EMBL" id="CAJ1941846.1"/>
    </source>
</evidence>
<dbReference type="PANTHER" id="PTHR13457">
    <property type="entry name" value="BAP28"/>
    <property type="match status" value="1"/>
</dbReference>
<feature type="domain" description="BP28 C-terminal" evidence="9">
    <location>
        <begin position="1828"/>
        <end position="1934"/>
    </location>
</feature>
<dbReference type="GO" id="GO:0000462">
    <property type="term" value="P:maturation of SSU-rRNA from tricistronic rRNA transcript (SSU-rRNA, 5.8S rRNA, LSU-rRNA)"/>
    <property type="evidence" value="ECO:0007669"/>
    <property type="project" value="TreeGrafter"/>
</dbReference>